<keyword evidence="10 11" id="KW-0275">Fatty acid biosynthesis</keyword>
<comment type="subcellular location">
    <subcellularLocation>
        <location evidence="1">Membrane</location>
        <topology evidence="1">Multi-pass membrane protein</topology>
    </subcellularLocation>
</comment>
<feature type="transmembrane region" description="Helical" evidence="12">
    <location>
        <begin position="28"/>
        <end position="48"/>
    </location>
</feature>
<feature type="transmembrane region" description="Helical" evidence="12">
    <location>
        <begin position="5"/>
        <end position="22"/>
    </location>
</feature>
<comment type="cofactor">
    <cofactor evidence="11">
        <name>Fe(2+)</name>
        <dbReference type="ChEBI" id="CHEBI:29033"/>
    </cofactor>
</comment>
<evidence type="ECO:0000256" key="2">
    <source>
        <dbReference type="ARBA" id="ARBA00009295"/>
    </source>
</evidence>
<keyword evidence="5" id="KW-0276">Fatty acid metabolism</keyword>
<gene>
    <name evidence="13" type="ORF">M9458_026972</name>
</gene>
<evidence type="ECO:0000256" key="9">
    <source>
        <dbReference type="ARBA" id="ARBA00023136"/>
    </source>
</evidence>
<dbReference type="PANTHER" id="PTHR11351">
    <property type="entry name" value="ACYL-COA DESATURASE"/>
    <property type="match status" value="1"/>
</dbReference>
<evidence type="ECO:0000256" key="3">
    <source>
        <dbReference type="ARBA" id="ARBA00022516"/>
    </source>
</evidence>
<evidence type="ECO:0000256" key="12">
    <source>
        <dbReference type="SAM" id="Phobius"/>
    </source>
</evidence>
<evidence type="ECO:0000256" key="5">
    <source>
        <dbReference type="ARBA" id="ARBA00022832"/>
    </source>
</evidence>
<evidence type="ECO:0000256" key="4">
    <source>
        <dbReference type="ARBA" id="ARBA00022692"/>
    </source>
</evidence>
<evidence type="ECO:0000313" key="13">
    <source>
        <dbReference type="EMBL" id="KAL0178078.1"/>
    </source>
</evidence>
<dbReference type="InterPro" id="IPR015876">
    <property type="entry name" value="Acyl-CoA_DS"/>
</dbReference>
<dbReference type="AlphaFoldDB" id="A0ABD0PVL8"/>
<evidence type="ECO:0000313" key="14">
    <source>
        <dbReference type="Proteomes" id="UP001529510"/>
    </source>
</evidence>
<reference evidence="13 14" key="1">
    <citation type="submission" date="2024-05" db="EMBL/GenBank/DDBJ databases">
        <title>Genome sequencing and assembly of Indian major carp, Cirrhinus mrigala (Hamilton, 1822).</title>
        <authorList>
            <person name="Mohindra V."/>
            <person name="Chowdhury L.M."/>
            <person name="Lal K."/>
            <person name="Jena J.K."/>
        </authorList>
    </citation>
    <scope>NUCLEOTIDE SEQUENCE [LARGE SCALE GENOMIC DNA]</scope>
    <source>
        <strain evidence="13">CM1030</strain>
        <tissue evidence="13">Blood</tissue>
    </source>
</reference>
<comment type="similarity">
    <text evidence="2 11">Belongs to the fatty acid desaturase type 1 family.</text>
</comment>
<feature type="non-terminal residue" evidence="13">
    <location>
        <position position="69"/>
    </location>
</feature>
<keyword evidence="14" id="KW-1185">Reference proteome</keyword>
<dbReference type="PRINTS" id="PR00075">
    <property type="entry name" value="FACDDSATRASE"/>
</dbReference>
<evidence type="ECO:0000256" key="8">
    <source>
        <dbReference type="ARBA" id="ARBA00023098"/>
    </source>
</evidence>
<sequence>HYKLSVVVMCFLIPTFVPWFFWEESLWIGYLVPCLLRYTVVLNATWLVNSAAHMWGMRPYDHNINPREN</sequence>
<proteinExistence type="inferred from homology"/>
<dbReference type="Proteomes" id="UP001529510">
    <property type="component" value="Unassembled WGS sequence"/>
</dbReference>
<evidence type="ECO:0000256" key="1">
    <source>
        <dbReference type="ARBA" id="ARBA00004141"/>
    </source>
</evidence>
<protein>
    <submittedName>
        <fullName evidence="13">Uncharacterized protein</fullName>
    </submittedName>
</protein>
<feature type="non-terminal residue" evidence="13">
    <location>
        <position position="1"/>
    </location>
</feature>
<dbReference type="GO" id="GO:0016491">
    <property type="term" value="F:oxidoreductase activity"/>
    <property type="evidence" value="ECO:0007669"/>
    <property type="project" value="UniProtKB-KW"/>
</dbReference>
<evidence type="ECO:0000256" key="11">
    <source>
        <dbReference type="RuleBase" id="RU000581"/>
    </source>
</evidence>
<keyword evidence="3 11" id="KW-0444">Lipid biosynthesis</keyword>
<dbReference type="GO" id="GO:0006633">
    <property type="term" value="P:fatty acid biosynthetic process"/>
    <property type="evidence" value="ECO:0007669"/>
    <property type="project" value="UniProtKB-KW"/>
</dbReference>
<evidence type="ECO:0000256" key="7">
    <source>
        <dbReference type="ARBA" id="ARBA00023002"/>
    </source>
</evidence>
<dbReference type="GO" id="GO:0016020">
    <property type="term" value="C:membrane"/>
    <property type="evidence" value="ECO:0007669"/>
    <property type="project" value="UniProtKB-SubCell"/>
</dbReference>
<evidence type="ECO:0000256" key="6">
    <source>
        <dbReference type="ARBA" id="ARBA00022989"/>
    </source>
</evidence>
<keyword evidence="4 11" id="KW-0812">Transmembrane</keyword>
<keyword evidence="6 12" id="KW-1133">Transmembrane helix</keyword>
<dbReference type="PANTHER" id="PTHR11351:SF102">
    <property type="entry name" value="STEAROYL-COA DESATURASE"/>
    <property type="match status" value="1"/>
</dbReference>
<accession>A0ABD0PVL8</accession>
<evidence type="ECO:0000256" key="10">
    <source>
        <dbReference type="ARBA" id="ARBA00023160"/>
    </source>
</evidence>
<organism evidence="13 14">
    <name type="scientific">Cirrhinus mrigala</name>
    <name type="common">Mrigala</name>
    <dbReference type="NCBI Taxonomy" id="683832"/>
    <lineage>
        <taxon>Eukaryota</taxon>
        <taxon>Metazoa</taxon>
        <taxon>Chordata</taxon>
        <taxon>Craniata</taxon>
        <taxon>Vertebrata</taxon>
        <taxon>Euteleostomi</taxon>
        <taxon>Actinopterygii</taxon>
        <taxon>Neopterygii</taxon>
        <taxon>Teleostei</taxon>
        <taxon>Ostariophysi</taxon>
        <taxon>Cypriniformes</taxon>
        <taxon>Cyprinidae</taxon>
        <taxon>Labeoninae</taxon>
        <taxon>Labeonini</taxon>
        <taxon>Cirrhinus</taxon>
    </lineage>
</organism>
<comment type="domain">
    <text evidence="11">The histidine box domains are involved in binding the catalytic metal ions.</text>
</comment>
<keyword evidence="9 12" id="KW-0472">Membrane</keyword>
<keyword evidence="8" id="KW-0443">Lipid metabolism</keyword>
<name>A0ABD0PVL8_CIRMR</name>
<comment type="caution">
    <text evidence="13">The sequence shown here is derived from an EMBL/GenBank/DDBJ whole genome shotgun (WGS) entry which is preliminary data.</text>
</comment>
<dbReference type="EMBL" id="JAMKFB020000013">
    <property type="protein sequence ID" value="KAL0178078.1"/>
    <property type="molecule type" value="Genomic_DNA"/>
</dbReference>
<keyword evidence="7 11" id="KW-0560">Oxidoreductase</keyword>